<dbReference type="InParanoid" id="E3M735"/>
<dbReference type="Proteomes" id="UP000008281">
    <property type="component" value="Unassembled WGS sequence"/>
</dbReference>
<dbReference type="HOGENOM" id="CLU_644429_0_0_1"/>
<dbReference type="OMA" id="LAPICIR"/>
<keyword evidence="3" id="KW-1185">Reference proteome</keyword>
<dbReference type="AlphaFoldDB" id="E3M735"/>
<gene>
    <name evidence="2" type="ORF">CRE_12647</name>
</gene>
<proteinExistence type="predicted"/>
<feature type="transmembrane region" description="Helical" evidence="1">
    <location>
        <begin position="21"/>
        <end position="40"/>
    </location>
</feature>
<reference evidence="2" key="1">
    <citation type="submission" date="2007-07" db="EMBL/GenBank/DDBJ databases">
        <title>PCAP assembly of the Caenorhabditis remanei genome.</title>
        <authorList>
            <consortium name="The Caenorhabditis remanei Sequencing Consortium"/>
            <person name="Wilson R.K."/>
        </authorList>
    </citation>
    <scope>NUCLEOTIDE SEQUENCE [LARGE SCALE GENOMIC DNA]</scope>
    <source>
        <strain evidence="2">PB4641</strain>
    </source>
</reference>
<organism evidence="3">
    <name type="scientific">Caenorhabditis remanei</name>
    <name type="common">Caenorhabditis vulgaris</name>
    <dbReference type="NCBI Taxonomy" id="31234"/>
    <lineage>
        <taxon>Eukaryota</taxon>
        <taxon>Metazoa</taxon>
        <taxon>Ecdysozoa</taxon>
        <taxon>Nematoda</taxon>
        <taxon>Chromadorea</taxon>
        <taxon>Rhabditida</taxon>
        <taxon>Rhabditina</taxon>
        <taxon>Rhabditomorpha</taxon>
        <taxon>Rhabditoidea</taxon>
        <taxon>Rhabditidae</taxon>
        <taxon>Peloderinae</taxon>
        <taxon>Caenorhabditis</taxon>
    </lineage>
</organism>
<sequence length="426" mass="49065">MIKNSAQSSRSKMVETQKHSTKYFLFLPFIISILVYLVWFKVLHQRQVTLIENINVLNEKISNIEKSLEKYAPKFGNFDNSDFFVTEVINIKLFEKKRILLQPEHYIDTPSPFPRMVSEGILPIQNSKVVRIESDGRQKGDLENVIVAVLIESTNQNDTERLVNSIVSQRKSIKDLEIFLFTPTDESGVSFEMLKTWANSIPGVNPINVVVLNNAEYSINNSKKTPLKYSDHKHIGDDFADFYYVGKLAMETDENISGVCGESNGIWQDRTMGDVLWLSDTECESGAMIHPGRKSYSESPVVIRPEMARIGNSEKAVTEESSWNIDKFNPDMITKGSFDIRLNLDLERAERKMKADWRLLETFNCKNTIYTFPYENDKDLETFFPNSKAENLHKYRGILSISIAEHQCRAYIVPQHFYDKQVIELV</sequence>
<dbReference type="eggNOG" id="ENOG502THKY">
    <property type="taxonomic scope" value="Eukaryota"/>
</dbReference>
<accession>E3M735</accession>
<evidence type="ECO:0000256" key="1">
    <source>
        <dbReference type="SAM" id="Phobius"/>
    </source>
</evidence>
<evidence type="ECO:0000313" key="2">
    <source>
        <dbReference type="EMBL" id="EFO93732.1"/>
    </source>
</evidence>
<keyword evidence="1" id="KW-1133">Transmembrane helix</keyword>
<protein>
    <submittedName>
        <fullName evidence="2">Uncharacterized protein</fullName>
    </submittedName>
</protein>
<keyword evidence="1" id="KW-0472">Membrane</keyword>
<name>E3M735_CAERE</name>
<evidence type="ECO:0000313" key="3">
    <source>
        <dbReference type="Proteomes" id="UP000008281"/>
    </source>
</evidence>
<dbReference type="EMBL" id="DS268427">
    <property type="protein sequence ID" value="EFO93732.1"/>
    <property type="molecule type" value="Genomic_DNA"/>
</dbReference>
<keyword evidence="1" id="KW-0812">Transmembrane</keyword>
<dbReference type="OrthoDB" id="5814243at2759"/>